<comment type="similarity">
    <text evidence="1">Belongs to the Cyclase 1 superfamily.</text>
</comment>
<evidence type="ECO:0000313" key="2">
    <source>
        <dbReference type="EMBL" id="KIM92999.1"/>
    </source>
</evidence>
<dbReference type="PANTHER" id="PTHR34861">
    <property type="match status" value="1"/>
</dbReference>
<dbReference type="Pfam" id="PF04199">
    <property type="entry name" value="Cyclase"/>
    <property type="match status" value="1"/>
</dbReference>
<dbReference type="EMBL" id="KN832901">
    <property type="protein sequence ID" value="KIM92999.1"/>
    <property type="molecule type" value="Genomic_DNA"/>
</dbReference>
<organism evidence="2 3">
    <name type="scientific">Oidiodendron maius (strain Zn)</name>
    <dbReference type="NCBI Taxonomy" id="913774"/>
    <lineage>
        <taxon>Eukaryota</taxon>
        <taxon>Fungi</taxon>
        <taxon>Dikarya</taxon>
        <taxon>Ascomycota</taxon>
        <taxon>Pezizomycotina</taxon>
        <taxon>Leotiomycetes</taxon>
        <taxon>Leotiomycetes incertae sedis</taxon>
        <taxon>Myxotrichaceae</taxon>
        <taxon>Oidiodendron</taxon>
    </lineage>
</organism>
<evidence type="ECO:0000256" key="1">
    <source>
        <dbReference type="ARBA" id="ARBA00007865"/>
    </source>
</evidence>
<dbReference type="STRING" id="913774.A0A0C3GN57"/>
<dbReference type="GO" id="GO:0019441">
    <property type="term" value="P:L-tryptophan catabolic process to kynurenine"/>
    <property type="evidence" value="ECO:0007669"/>
    <property type="project" value="InterPro"/>
</dbReference>
<proteinExistence type="inferred from homology"/>
<dbReference type="InterPro" id="IPR037175">
    <property type="entry name" value="KFase_sf"/>
</dbReference>
<dbReference type="GO" id="GO:0004061">
    <property type="term" value="F:arylformamidase activity"/>
    <property type="evidence" value="ECO:0007669"/>
    <property type="project" value="InterPro"/>
</dbReference>
<evidence type="ECO:0000313" key="3">
    <source>
        <dbReference type="Proteomes" id="UP000054321"/>
    </source>
</evidence>
<gene>
    <name evidence="2" type="ORF">OIDMADRAFT_184888</name>
</gene>
<protein>
    <recommendedName>
        <fullName evidence="4">Cyclase</fullName>
    </recommendedName>
</protein>
<dbReference type="HOGENOM" id="CLU_030671_1_1_1"/>
<dbReference type="InterPro" id="IPR007325">
    <property type="entry name" value="KFase/CYL"/>
</dbReference>
<accession>A0A0C3GN57</accession>
<reference evidence="3" key="2">
    <citation type="submission" date="2015-01" db="EMBL/GenBank/DDBJ databases">
        <title>Evolutionary Origins and Diversification of the Mycorrhizal Mutualists.</title>
        <authorList>
            <consortium name="DOE Joint Genome Institute"/>
            <consortium name="Mycorrhizal Genomics Consortium"/>
            <person name="Kohler A."/>
            <person name="Kuo A."/>
            <person name="Nagy L.G."/>
            <person name="Floudas D."/>
            <person name="Copeland A."/>
            <person name="Barry K.W."/>
            <person name="Cichocki N."/>
            <person name="Veneault-Fourrey C."/>
            <person name="LaButti K."/>
            <person name="Lindquist E.A."/>
            <person name="Lipzen A."/>
            <person name="Lundell T."/>
            <person name="Morin E."/>
            <person name="Murat C."/>
            <person name="Riley R."/>
            <person name="Ohm R."/>
            <person name="Sun H."/>
            <person name="Tunlid A."/>
            <person name="Henrissat B."/>
            <person name="Grigoriev I.V."/>
            <person name="Hibbett D.S."/>
            <person name="Martin F."/>
        </authorList>
    </citation>
    <scope>NUCLEOTIDE SEQUENCE [LARGE SCALE GENOMIC DNA]</scope>
    <source>
        <strain evidence="3">Zn</strain>
    </source>
</reference>
<dbReference type="Proteomes" id="UP000054321">
    <property type="component" value="Unassembled WGS sequence"/>
</dbReference>
<name>A0A0C3GN57_OIDMZ</name>
<dbReference type="AlphaFoldDB" id="A0A0C3GN57"/>
<dbReference type="Gene3D" id="3.50.30.50">
    <property type="entry name" value="Putative cyclase"/>
    <property type="match status" value="1"/>
</dbReference>
<evidence type="ECO:0008006" key="4">
    <source>
        <dbReference type="Google" id="ProtNLM"/>
    </source>
</evidence>
<dbReference type="SUPFAM" id="SSF102198">
    <property type="entry name" value="Putative cyclase"/>
    <property type="match status" value="1"/>
</dbReference>
<reference evidence="2 3" key="1">
    <citation type="submission" date="2014-04" db="EMBL/GenBank/DDBJ databases">
        <authorList>
            <consortium name="DOE Joint Genome Institute"/>
            <person name="Kuo A."/>
            <person name="Martino E."/>
            <person name="Perotto S."/>
            <person name="Kohler A."/>
            <person name="Nagy L.G."/>
            <person name="Floudas D."/>
            <person name="Copeland A."/>
            <person name="Barry K.W."/>
            <person name="Cichocki N."/>
            <person name="Veneault-Fourrey C."/>
            <person name="LaButti K."/>
            <person name="Lindquist E.A."/>
            <person name="Lipzen A."/>
            <person name="Lundell T."/>
            <person name="Morin E."/>
            <person name="Murat C."/>
            <person name="Sun H."/>
            <person name="Tunlid A."/>
            <person name="Henrissat B."/>
            <person name="Grigoriev I.V."/>
            <person name="Hibbett D.S."/>
            <person name="Martin F."/>
            <person name="Nordberg H.P."/>
            <person name="Cantor M.N."/>
            <person name="Hua S.X."/>
        </authorList>
    </citation>
    <scope>NUCLEOTIDE SEQUENCE [LARGE SCALE GENOMIC DNA]</scope>
    <source>
        <strain evidence="2 3">Zn</strain>
    </source>
</reference>
<dbReference type="OrthoDB" id="5396at2759"/>
<dbReference type="PANTHER" id="PTHR34861:SF8">
    <property type="entry name" value="CYCLASE"/>
    <property type="match status" value="1"/>
</dbReference>
<dbReference type="InParanoid" id="A0A0C3GN57"/>
<sequence>MADSSNDTRYTTSIYATPFKALPDPKRVWIGSPSSALEGIGRLSLLTEDVVAKAAAEEIKTGKRVGLGWDMTKLEHSQFGRQKCQHRIIALEGPGGSGLGACFDDVYEMNPQQSSQWDGFRHYSQPADTKGSSSSQDRVFYGGTTKAEIMDASNHRIGIQHWSTQGGIAGRGILLDYARWAASQTPPISYSCFSTHSIPFSALQAMCRDFKVTPRKGDVLFIRTGLIPEWTAFSEQQKTDYAAQTVPKHAGVEACIETLEWLWDCGISAVAGDAISWEVFPTPGEVSVHEYLLGGWGMPIGEIFDLEALSKTCHELQRYTFFMTSMPLNMPGGVSSPPNAIAIF</sequence>
<keyword evidence="3" id="KW-1185">Reference proteome</keyword>